<evidence type="ECO:0000256" key="11">
    <source>
        <dbReference type="PIRSR" id="PIRSR601088-3"/>
    </source>
</evidence>
<keyword evidence="9 13" id="KW-0326">Glycosidase</keyword>
<evidence type="ECO:0000256" key="1">
    <source>
        <dbReference type="ARBA" id="ARBA00001936"/>
    </source>
</evidence>
<proteinExistence type="inferred from homology"/>
<feature type="binding site" evidence="11">
    <location>
        <position position="216"/>
    </location>
    <ligand>
        <name>Mn(2+)</name>
        <dbReference type="ChEBI" id="CHEBI:29035"/>
    </ligand>
</feature>
<comment type="cofactor">
    <cofactor evidence="1">
        <name>Mn(2+)</name>
        <dbReference type="ChEBI" id="CHEBI:29035"/>
    </cofactor>
</comment>
<dbReference type="AlphaFoldDB" id="A0AAE3E7P5"/>
<comment type="similarity">
    <text evidence="2 13">Belongs to the glycosyl hydrolase 4 family.</text>
</comment>
<evidence type="ECO:0000256" key="8">
    <source>
        <dbReference type="ARBA" id="ARBA00023277"/>
    </source>
</evidence>
<keyword evidence="16" id="KW-1185">Reference proteome</keyword>
<dbReference type="Pfam" id="PF11975">
    <property type="entry name" value="Glyco_hydro_4C"/>
    <property type="match status" value="1"/>
</dbReference>
<dbReference type="Gene3D" id="3.90.1820.10">
    <property type="entry name" value="AglA-like glucosidase"/>
    <property type="match status" value="1"/>
</dbReference>
<keyword evidence="8" id="KW-0119">Carbohydrate metabolism</keyword>
<keyword evidence="11" id="KW-0533">Nickel</keyword>
<dbReference type="PANTHER" id="PTHR32092">
    <property type="entry name" value="6-PHOSPHO-BETA-GLUCOSIDASE-RELATED"/>
    <property type="match status" value="1"/>
</dbReference>
<organism evidence="15 16">
    <name type="scientific">Anthropogastromicrobium aceti</name>
    <dbReference type="NCBI Taxonomy" id="2981768"/>
    <lineage>
        <taxon>Bacteria</taxon>
        <taxon>Bacillati</taxon>
        <taxon>Bacillota</taxon>
        <taxon>Clostridia</taxon>
        <taxon>Lachnospirales</taxon>
        <taxon>Lachnospiraceae</taxon>
        <taxon>Anthropogastromicrobium</taxon>
    </lineage>
</organism>
<evidence type="ECO:0000256" key="6">
    <source>
        <dbReference type="ARBA" id="ARBA00023027"/>
    </source>
</evidence>
<keyword evidence="11" id="KW-0408">Iron</keyword>
<evidence type="ECO:0000313" key="15">
    <source>
        <dbReference type="EMBL" id="MCC2222797.1"/>
    </source>
</evidence>
<feature type="binding site" evidence="10">
    <location>
        <position position="157"/>
    </location>
    <ligand>
        <name>substrate</name>
    </ligand>
</feature>
<dbReference type="PRINTS" id="PR00732">
    <property type="entry name" value="GLHYDRLASE4"/>
</dbReference>
<evidence type="ECO:0000256" key="5">
    <source>
        <dbReference type="ARBA" id="ARBA00022801"/>
    </source>
</evidence>
<feature type="domain" description="Glycosyl hydrolase family 4 C-terminal" evidence="14">
    <location>
        <begin position="211"/>
        <end position="435"/>
    </location>
</feature>
<dbReference type="SUPFAM" id="SSF56327">
    <property type="entry name" value="LDH C-terminal domain-like"/>
    <property type="match status" value="1"/>
</dbReference>
<reference evidence="15 16" key="1">
    <citation type="submission" date="2021-10" db="EMBL/GenBank/DDBJ databases">
        <title>Anaerobic single-cell dispensing facilitates the cultivation of human gut bacteria.</title>
        <authorList>
            <person name="Afrizal A."/>
        </authorList>
    </citation>
    <scope>NUCLEOTIDE SEQUENCE [LARGE SCALE GENOMIC DNA]</scope>
    <source>
        <strain evidence="15 16">CLA-AA-H224</strain>
    </source>
</reference>
<comment type="subunit">
    <text evidence="3">Homotetramer.</text>
</comment>
<dbReference type="GO" id="GO:0005975">
    <property type="term" value="P:carbohydrate metabolic process"/>
    <property type="evidence" value="ECO:0007669"/>
    <property type="project" value="InterPro"/>
</dbReference>
<evidence type="ECO:0000256" key="3">
    <source>
        <dbReference type="ARBA" id="ARBA00011881"/>
    </source>
</evidence>
<evidence type="ECO:0000256" key="10">
    <source>
        <dbReference type="PIRSR" id="PIRSR601088-2"/>
    </source>
</evidence>
<keyword evidence="7 11" id="KW-0464">Manganese</keyword>
<accession>A0AAE3E7P5</accession>
<keyword evidence="5 13" id="KW-0378">Hydrolase</keyword>
<dbReference type="SUPFAM" id="SSF51735">
    <property type="entry name" value="NAD(P)-binding Rossmann-fold domains"/>
    <property type="match status" value="1"/>
</dbReference>
<dbReference type="GO" id="GO:0016616">
    <property type="term" value="F:oxidoreductase activity, acting on the CH-OH group of donors, NAD or NADP as acceptor"/>
    <property type="evidence" value="ECO:0007669"/>
    <property type="project" value="InterPro"/>
</dbReference>
<dbReference type="PANTHER" id="PTHR32092:SF2">
    <property type="entry name" value="ALPHA-GALACTURONIDASE"/>
    <property type="match status" value="1"/>
</dbReference>
<evidence type="ECO:0000256" key="13">
    <source>
        <dbReference type="RuleBase" id="RU361152"/>
    </source>
</evidence>
<comment type="caution">
    <text evidence="15">The sequence shown here is derived from an EMBL/GenBank/DDBJ whole genome shotgun (WGS) entry which is preliminary data.</text>
</comment>
<dbReference type="InterPro" id="IPR053715">
    <property type="entry name" value="GH4_Enzyme_sf"/>
</dbReference>
<evidence type="ECO:0000313" key="16">
    <source>
        <dbReference type="Proteomes" id="UP001198200"/>
    </source>
</evidence>
<dbReference type="InterPro" id="IPR022616">
    <property type="entry name" value="Glyco_hydro_4_C"/>
</dbReference>
<dbReference type="GO" id="GO:0046872">
    <property type="term" value="F:metal ion binding"/>
    <property type="evidence" value="ECO:0007669"/>
    <property type="project" value="UniProtKB-KW"/>
</dbReference>
<keyword evidence="11" id="KW-0170">Cobalt</keyword>
<gene>
    <name evidence="15" type="ORF">LKD48_14405</name>
</gene>
<dbReference type="InterPro" id="IPR001088">
    <property type="entry name" value="Glyco_hydro_4"/>
</dbReference>
<sequence>MIYKDNAVKDLRIAYIGGGSRGWAWTFMRDLALEPALGGTIVLYDINKEAAKANEVIGNGITKRPEAVGKWKYVVADTLAEALTGSDFVVISILPGTFDEMESDVHEPEKYGIYQSVGDTAGPGGMVRALRTIPMFVEIAEAIRDYAPKAWVINYTNPMSLCVKTLYHVFPEIKAFGCCHEVFGTQKLLAQIAERELGLTNIAREDIVVNVLGLNHFTWFDRASYKGIDLFPVYRHFIETHFEEGFEEKDNNWMNSTFACAHRVKFDLFQKYGWIAAAGDRHLAEFMPPIYLKDPQTVASWKFGLTTVTWRKEDLKKRLEKSKRLVSGEEQVELNPSGEEGILLIKALCGLTRVISNVNIPNTAGQIPNLPKSAVVETNAVFSRDSIAPVYAGNLTEEIRQLMLPHVMNHEDVLKAALTCDYEIMLRAFRRDPLVTCSSADADKLLRKMIVNTKKYLPEGWQKISLNP</sequence>
<evidence type="ECO:0000259" key="14">
    <source>
        <dbReference type="Pfam" id="PF11975"/>
    </source>
</evidence>
<feature type="binding site" evidence="11">
    <location>
        <position position="179"/>
    </location>
    <ligand>
        <name>Mn(2+)</name>
        <dbReference type="ChEBI" id="CHEBI:29035"/>
    </ligand>
</feature>
<evidence type="ECO:0000256" key="12">
    <source>
        <dbReference type="PIRSR" id="PIRSR601088-4"/>
    </source>
</evidence>
<feature type="site" description="Increases basicity of active site Tyr" evidence="12">
    <location>
        <position position="119"/>
    </location>
</feature>
<dbReference type="Pfam" id="PF02056">
    <property type="entry name" value="Glyco_hydro_4"/>
    <property type="match status" value="1"/>
</dbReference>
<protein>
    <submittedName>
        <fullName evidence="15">Alpha-glucosidase/alpha-galactosidase</fullName>
    </submittedName>
</protein>
<evidence type="ECO:0000256" key="7">
    <source>
        <dbReference type="ARBA" id="ARBA00023211"/>
    </source>
</evidence>
<name>A0AAE3E7P5_9FIRM</name>
<dbReference type="InterPro" id="IPR036291">
    <property type="entry name" value="NAD(P)-bd_dom_sf"/>
</dbReference>
<evidence type="ECO:0000256" key="9">
    <source>
        <dbReference type="ARBA" id="ARBA00023295"/>
    </source>
</evidence>
<evidence type="ECO:0000256" key="2">
    <source>
        <dbReference type="ARBA" id="ARBA00010141"/>
    </source>
</evidence>
<dbReference type="Proteomes" id="UP001198200">
    <property type="component" value="Unassembled WGS sequence"/>
</dbReference>
<evidence type="ECO:0000256" key="4">
    <source>
        <dbReference type="ARBA" id="ARBA00022723"/>
    </source>
</evidence>
<comment type="cofactor">
    <cofactor evidence="13">
        <name>NAD(+)</name>
        <dbReference type="ChEBI" id="CHEBI:57540"/>
    </cofactor>
    <text evidence="13">Binds 1 NAD(+) per subunit.</text>
</comment>
<keyword evidence="6 13" id="KW-0520">NAD</keyword>
<dbReference type="InterPro" id="IPR015955">
    <property type="entry name" value="Lactate_DH/Glyco_Ohase_4_C"/>
</dbReference>
<dbReference type="RefSeq" id="WP_308732389.1">
    <property type="nucleotide sequence ID" value="NZ_JAJEQN010000050.1"/>
</dbReference>
<dbReference type="GO" id="GO:0004553">
    <property type="term" value="F:hydrolase activity, hydrolyzing O-glycosyl compounds"/>
    <property type="evidence" value="ECO:0007669"/>
    <property type="project" value="InterPro"/>
</dbReference>
<dbReference type="EMBL" id="JAJEQN010000050">
    <property type="protein sequence ID" value="MCC2222797.1"/>
    <property type="molecule type" value="Genomic_DNA"/>
</dbReference>
<keyword evidence="4 11" id="KW-0479">Metal-binding</keyword>